<evidence type="ECO:0000313" key="2">
    <source>
        <dbReference type="EMBL" id="MFC0622593.1"/>
    </source>
</evidence>
<accession>A0ABV6QEG6</accession>
<evidence type="ECO:0000256" key="1">
    <source>
        <dbReference type="SAM" id="SignalP"/>
    </source>
</evidence>
<organism evidence="2 3">
    <name type="scientific">Kribbella deserti</name>
    <dbReference type="NCBI Taxonomy" id="1926257"/>
    <lineage>
        <taxon>Bacteria</taxon>
        <taxon>Bacillati</taxon>
        <taxon>Actinomycetota</taxon>
        <taxon>Actinomycetes</taxon>
        <taxon>Propionibacteriales</taxon>
        <taxon>Kribbellaceae</taxon>
        <taxon>Kribbella</taxon>
    </lineage>
</organism>
<name>A0ABV6QEG6_9ACTN</name>
<proteinExistence type="predicted"/>
<feature type="chain" id="PRO_5046988113" evidence="1">
    <location>
        <begin position="23"/>
        <end position="248"/>
    </location>
</feature>
<protein>
    <submittedName>
        <fullName evidence="2">Uncharacterized protein</fullName>
    </submittedName>
</protein>
<dbReference type="EMBL" id="JBHLTC010000001">
    <property type="protein sequence ID" value="MFC0622593.1"/>
    <property type="molecule type" value="Genomic_DNA"/>
</dbReference>
<gene>
    <name evidence="2" type="ORF">ACFFGN_00865</name>
</gene>
<keyword evidence="3" id="KW-1185">Reference proteome</keyword>
<reference evidence="2 3" key="1">
    <citation type="submission" date="2024-09" db="EMBL/GenBank/DDBJ databases">
        <authorList>
            <person name="Sun Q."/>
            <person name="Mori K."/>
        </authorList>
    </citation>
    <scope>NUCLEOTIDE SEQUENCE [LARGE SCALE GENOMIC DNA]</scope>
    <source>
        <strain evidence="2 3">CGMCC 1.15906</strain>
    </source>
</reference>
<dbReference type="RefSeq" id="WP_380043271.1">
    <property type="nucleotide sequence ID" value="NZ_JBHLTC010000001.1"/>
</dbReference>
<dbReference type="Proteomes" id="UP001589890">
    <property type="component" value="Unassembled WGS sequence"/>
</dbReference>
<evidence type="ECO:0000313" key="3">
    <source>
        <dbReference type="Proteomes" id="UP001589890"/>
    </source>
</evidence>
<feature type="signal peptide" evidence="1">
    <location>
        <begin position="1"/>
        <end position="22"/>
    </location>
</feature>
<comment type="caution">
    <text evidence="2">The sequence shown here is derived from an EMBL/GenBank/DDBJ whole genome shotgun (WGS) entry which is preliminary data.</text>
</comment>
<sequence length="248" mass="26784">MKFSVLALPLAALLPVVGALPAAATAPTARDCLESLNQHVAFGNRGMLTLDLKHRTLKVRAHDIEGGQCGDAWVSIAISRYDGSSVRNVNAVPEPGQAYVVASHPMGWADTGRWRVRQLAVTMNGQTVVKSYTLTDSPSTALVRRAAVLAGTVVPNDSTGFTASGTLKAYNSVGGLSPLPAGRQIWIEVRPRSDTSAPYKMVGETVTDSRGHWNFSTTKEFWKYDVRAVFDQPMETISPAYKWLGLVL</sequence>
<keyword evidence="1" id="KW-0732">Signal</keyword>